<keyword evidence="3" id="KW-1185">Reference proteome</keyword>
<feature type="region of interest" description="Disordered" evidence="1">
    <location>
        <begin position="360"/>
        <end position="387"/>
    </location>
</feature>
<evidence type="ECO:0000313" key="2">
    <source>
        <dbReference type="EMBL" id="KAF2879042.1"/>
    </source>
</evidence>
<dbReference type="OrthoDB" id="6783391at2759"/>
<gene>
    <name evidence="2" type="ORF">ILUMI_27136</name>
</gene>
<feature type="compositionally biased region" description="Polar residues" evidence="1">
    <location>
        <begin position="215"/>
        <end position="227"/>
    </location>
</feature>
<feature type="region of interest" description="Disordered" evidence="1">
    <location>
        <begin position="56"/>
        <end position="255"/>
    </location>
</feature>
<proteinExistence type="predicted"/>
<evidence type="ECO:0000313" key="3">
    <source>
        <dbReference type="Proteomes" id="UP000801492"/>
    </source>
</evidence>
<dbReference type="AlphaFoldDB" id="A0A8K0FX25"/>
<feature type="compositionally biased region" description="Basic residues" evidence="1">
    <location>
        <begin position="113"/>
        <end position="127"/>
    </location>
</feature>
<feature type="compositionally biased region" description="Acidic residues" evidence="1">
    <location>
        <begin position="68"/>
        <end position="90"/>
    </location>
</feature>
<reference evidence="2" key="1">
    <citation type="submission" date="2019-08" db="EMBL/GenBank/DDBJ databases">
        <title>The genome of the North American firefly Photinus pyralis.</title>
        <authorList>
            <consortium name="Photinus pyralis genome working group"/>
            <person name="Fallon T.R."/>
            <person name="Sander Lower S.E."/>
            <person name="Weng J.-K."/>
        </authorList>
    </citation>
    <scope>NUCLEOTIDE SEQUENCE</scope>
    <source>
        <strain evidence="2">TRF0915ILg1</strain>
        <tissue evidence="2">Whole body</tissue>
    </source>
</reference>
<dbReference type="EMBL" id="VTPC01091236">
    <property type="protein sequence ID" value="KAF2879042.1"/>
    <property type="molecule type" value="Genomic_DNA"/>
</dbReference>
<name>A0A8K0FX25_IGNLU</name>
<accession>A0A8K0FX25</accession>
<feature type="compositionally biased region" description="Low complexity" evidence="1">
    <location>
        <begin position="147"/>
        <end position="170"/>
    </location>
</feature>
<dbReference type="Proteomes" id="UP000801492">
    <property type="component" value="Unassembled WGS sequence"/>
</dbReference>
<organism evidence="2 3">
    <name type="scientific">Ignelater luminosus</name>
    <name type="common">Cucubano</name>
    <name type="synonym">Pyrophorus luminosus</name>
    <dbReference type="NCBI Taxonomy" id="2038154"/>
    <lineage>
        <taxon>Eukaryota</taxon>
        <taxon>Metazoa</taxon>
        <taxon>Ecdysozoa</taxon>
        <taxon>Arthropoda</taxon>
        <taxon>Hexapoda</taxon>
        <taxon>Insecta</taxon>
        <taxon>Pterygota</taxon>
        <taxon>Neoptera</taxon>
        <taxon>Endopterygota</taxon>
        <taxon>Coleoptera</taxon>
        <taxon>Polyphaga</taxon>
        <taxon>Elateriformia</taxon>
        <taxon>Elateroidea</taxon>
        <taxon>Elateridae</taxon>
        <taxon>Agrypninae</taxon>
        <taxon>Pyrophorini</taxon>
        <taxon>Ignelater</taxon>
    </lineage>
</organism>
<protein>
    <submittedName>
        <fullName evidence="2">Uncharacterized protein</fullName>
    </submittedName>
</protein>
<feature type="compositionally biased region" description="Low complexity" evidence="1">
    <location>
        <begin position="91"/>
        <end position="109"/>
    </location>
</feature>
<sequence>MDIVHTPRADLRALDMEDKLVFFDHVVRGLGMDCVLNYNLKYPRFMGLQIEGLGEHFANQPTDSNPTQEEEQGQLEEPTEDAAMEEDATDADATTTDATTTDAAATTTDNGKKMSKRQRQRAKKKTARERAATVRGGAASPPGVVEAPADCDAAPTSTDAAASGQASAPAVDSGLAAPIQPPRATSDSPAAFLGSHGAGTSHSEAPPRDSDVMSCASSVQDGSSSYESDCDDDFTKVTSRSKRRRRDSPAAEALAAPTANHDLMLASDTFDKCQRLLRLAGEVFKCRDLKLNPQKSVALAVRSVPGKKVLFASTIARFYVEGTPLWQLSPTKLAKYLGLGQSKPHIDSLQEQLSRLHFAPLKPAQDIPPSTPDRSSSASCSKEDAAS</sequence>
<comment type="caution">
    <text evidence="2">The sequence shown here is derived from an EMBL/GenBank/DDBJ whole genome shotgun (WGS) entry which is preliminary data.</text>
</comment>
<evidence type="ECO:0000256" key="1">
    <source>
        <dbReference type="SAM" id="MobiDB-lite"/>
    </source>
</evidence>